<name>A0A0P8A0W6_9BACT</name>
<dbReference type="SUPFAM" id="SSF51703">
    <property type="entry name" value="Cobalamin (vitamin B12)-dependent enzymes"/>
    <property type="match status" value="1"/>
</dbReference>
<dbReference type="GO" id="GO:0016866">
    <property type="term" value="F:intramolecular transferase activity"/>
    <property type="evidence" value="ECO:0007669"/>
    <property type="project" value="InterPro"/>
</dbReference>
<dbReference type="GO" id="GO:0031419">
    <property type="term" value="F:cobalamin binding"/>
    <property type="evidence" value="ECO:0007669"/>
    <property type="project" value="InterPro"/>
</dbReference>
<comment type="caution">
    <text evidence="2">The sequence shown here is derived from an EMBL/GenBank/DDBJ whole genome shotgun (WGS) entry which is preliminary data.</text>
</comment>
<dbReference type="InterPro" id="IPR016176">
    <property type="entry name" value="Cbl-dep_enz_cat"/>
</dbReference>
<proteinExistence type="predicted"/>
<sequence length="466" mass="52734">MTNPDFFPFQATSKADWRKQIEKDLKGKNFEETLESKVWSTIKQSPYYDSSDSQGIATQLRFHPEPELSVLGSRIWANAVEVSSSSPKADNATILYQLQNGADALIIHASESTNWSILLKDVQFEYISVYILPEKSIRDAISFLNYLEQVKFPSGKLIGAILWSPTGSLFEEERDWTNALKDAHSLIEKTKPYPNFSPMTFDFSRYANAGATGLTEVEFGLGEIIETASRLKMQGVELQEWFSKICIHAAVGEPHFPEMVKLKAIRILTSELAKKFDVNLGIEQIQVIASSSLWTKSLIDKNNNFIRQTYEGLAGILGGCNVLWVRKWEGDESNALNLRIARNVSSVLKEESYLDKVMDPMAGSFYLESLQKEFIKLIQATISKLEKEGGWLSHFQSKAVHERVKSERLTAQEKVKGNQLSKVGVNRYQASGKLINNLAFQPIHESGYELQPSRETYLIEQEILKK</sequence>
<dbReference type="OrthoDB" id="9762378at2"/>
<reference evidence="2 3" key="1">
    <citation type="submission" date="2015-09" db="EMBL/GenBank/DDBJ databases">
        <title>Identification and resolution of microdiversity through metagenomic sequencing of parallel consortia.</title>
        <authorList>
            <person name="Nelson W.C."/>
            <person name="Romine M.F."/>
            <person name="Lindemann S.R."/>
        </authorList>
    </citation>
    <scope>NUCLEOTIDE SEQUENCE [LARGE SCALE GENOMIC DNA]</scope>
    <source>
        <strain evidence="2">HL-49</strain>
    </source>
</reference>
<dbReference type="Pfam" id="PF01642">
    <property type="entry name" value="MM_CoA_mutase"/>
    <property type="match status" value="1"/>
</dbReference>
<dbReference type="EMBL" id="LJXT01000125">
    <property type="protein sequence ID" value="KPQ11030.1"/>
    <property type="molecule type" value="Genomic_DNA"/>
</dbReference>
<feature type="domain" description="Methylmalonyl-CoA mutase alpha/beta chain catalytic" evidence="1">
    <location>
        <begin position="191"/>
        <end position="432"/>
    </location>
</feature>
<dbReference type="AlphaFoldDB" id="A0A0P8A0W6"/>
<dbReference type="eggNOG" id="COG1884">
    <property type="taxonomic scope" value="Bacteria"/>
</dbReference>
<dbReference type="InterPro" id="IPR006099">
    <property type="entry name" value="MeMalonylCoA_mutase_a/b_cat"/>
</dbReference>
<evidence type="ECO:0000313" key="2">
    <source>
        <dbReference type="EMBL" id="KPQ11030.1"/>
    </source>
</evidence>
<dbReference type="PANTHER" id="PTHR48101">
    <property type="entry name" value="METHYLMALONYL-COA MUTASE, MITOCHONDRIAL-RELATED"/>
    <property type="match status" value="1"/>
</dbReference>
<accession>A0A0P8A0W6</accession>
<dbReference type="Gene3D" id="3.20.20.240">
    <property type="entry name" value="Methylmalonyl-CoA mutase"/>
    <property type="match status" value="1"/>
</dbReference>
<dbReference type="STRING" id="1305737.GCA_000526355_00115"/>
<dbReference type="PATRIC" id="fig|1305737.6.peg.56"/>
<gene>
    <name evidence="2" type="primary">mut'</name>
    <name evidence="2" type="ORF">HLUCCX10_15440</name>
</gene>
<protein>
    <submittedName>
        <fullName evidence="2">Methylmalonyl-CoA mutase small subunit Mut</fullName>
    </submittedName>
</protein>
<dbReference type="PANTHER" id="PTHR48101:SF1">
    <property type="entry name" value="METHYLMALONYL-COA MUTASE, LARGE SUBUNIT"/>
    <property type="match status" value="1"/>
</dbReference>
<dbReference type="Proteomes" id="UP000050421">
    <property type="component" value="Unassembled WGS sequence"/>
</dbReference>
<evidence type="ECO:0000259" key="1">
    <source>
        <dbReference type="Pfam" id="PF01642"/>
    </source>
</evidence>
<organism evidence="2 3">
    <name type="scientific">Algoriphagus marincola HL-49</name>
    <dbReference type="NCBI Taxonomy" id="1305737"/>
    <lineage>
        <taxon>Bacteria</taxon>
        <taxon>Pseudomonadati</taxon>
        <taxon>Bacteroidota</taxon>
        <taxon>Cytophagia</taxon>
        <taxon>Cytophagales</taxon>
        <taxon>Cyclobacteriaceae</taxon>
        <taxon>Algoriphagus</taxon>
    </lineage>
</organism>
<evidence type="ECO:0000313" key="3">
    <source>
        <dbReference type="Proteomes" id="UP000050421"/>
    </source>
</evidence>